<reference evidence="1" key="1">
    <citation type="journal article" date="2014" name="Front. Microbiol.">
        <title>High frequency of phylogenetically diverse reductive dehalogenase-homologous genes in deep subseafloor sedimentary metagenomes.</title>
        <authorList>
            <person name="Kawai M."/>
            <person name="Futagami T."/>
            <person name="Toyoda A."/>
            <person name="Takaki Y."/>
            <person name="Nishi S."/>
            <person name="Hori S."/>
            <person name="Arai W."/>
            <person name="Tsubouchi T."/>
            <person name="Morono Y."/>
            <person name="Uchiyama I."/>
            <person name="Ito T."/>
            <person name="Fujiyama A."/>
            <person name="Inagaki F."/>
            <person name="Takami H."/>
        </authorList>
    </citation>
    <scope>NUCLEOTIDE SEQUENCE</scope>
    <source>
        <strain evidence="1">Expedition CK06-06</strain>
    </source>
</reference>
<comment type="caution">
    <text evidence="1">The sequence shown here is derived from an EMBL/GenBank/DDBJ whole genome shotgun (WGS) entry which is preliminary data.</text>
</comment>
<proteinExistence type="predicted"/>
<sequence length="68" mass="7512">MNHDIDKIRKNPKLEGQIGENAIWEGPLSKEGFPMGVGSSSGITPMQVSKYPCSYNAMPISQRAKVYK</sequence>
<dbReference type="EMBL" id="BARS01005304">
    <property type="protein sequence ID" value="GAF71306.1"/>
    <property type="molecule type" value="Genomic_DNA"/>
</dbReference>
<protein>
    <submittedName>
        <fullName evidence="1">Uncharacterized protein</fullName>
    </submittedName>
</protein>
<organism evidence="1">
    <name type="scientific">marine sediment metagenome</name>
    <dbReference type="NCBI Taxonomy" id="412755"/>
    <lineage>
        <taxon>unclassified sequences</taxon>
        <taxon>metagenomes</taxon>
        <taxon>ecological metagenomes</taxon>
    </lineage>
</organism>
<name>X0S7W1_9ZZZZ</name>
<accession>X0S7W1</accession>
<dbReference type="AlphaFoldDB" id="X0S7W1"/>
<gene>
    <name evidence="1" type="ORF">S01H1_10389</name>
</gene>
<evidence type="ECO:0000313" key="1">
    <source>
        <dbReference type="EMBL" id="GAF71306.1"/>
    </source>
</evidence>